<gene>
    <name evidence="1" type="ORF">FGF68_03190</name>
</gene>
<dbReference type="RefSeq" id="WP_139626250.1">
    <property type="nucleotide sequence ID" value="NZ_VDCI01000002.1"/>
</dbReference>
<keyword evidence="2" id="KW-1185">Reference proteome</keyword>
<dbReference type="SUPFAM" id="SSF47240">
    <property type="entry name" value="Ferritin-like"/>
    <property type="match status" value="1"/>
</dbReference>
<dbReference type="AlphaFoldDB" id="A0A5C4S296"/>
<accession>A0A5C4S296</accession>
<reference evidence="1 2" key="1">
    <citation type="submission" date="2019-05" db="EMBL/GenBank/DDBJ databases">
        <title>Draft Whole-Genome sequence of the green sulfur bacterium Prosthecochloris vibrioformis DSM 260.</title>
        <authorList>
            <person name="Meyer T.E."/>
            <person name="Kyndt J.A."/>
        </authorList>
    </citation>
    <scope>NUCLEOTIDE SEQUENCE [LARGE SCALE GENOMIC DNA]</scope>
    <source>
        <strain evidence="1 2">DSM 260</strain>
    </source>
</reference>
<dbReference type="Proteomes" id="UP000309544">
    <property type="component" value="Unassembled WGS sequence"/>
</dbReference>
<sequence>MKKNLSDILHESIELELNISRLYTLFHDLYPEDEELWWQLAIEERNHAALLRYEKSNQQNGCSLAEGFLAPDLEGIREANSLVITLIERFGDNCPPREEAFSTALEIENSIGEAHYQAFLDSDEVHSVADELFRQLNQGDKDHARRIEAYVASHTHTMEELM</sequence>
<evidence type="ECO:0000313" key="1">
    <source>
        <dbReference type="EMBL" id="TNJ37242.1"/>
    </source>
</evidence>
<organism evidence="1 2">
    <name type="scientific">Prosthecochloris vibrioformis</name>
    <name type="common">Chlorobium vibrioforme</name>
    <dbReference type="NCBI Taxonomy" id="1098"/>
    <lineage>
        <taxon>Bacteria</taxon>
        <taxon>Pseudomonadati</taxon>
        <taxon>Chlorobiota</taxon>
        <taxon>Chlorobiia</taxon>
        <taxon>Chlorobiales</taxon>
        <taxon>Chlorobiaceae</taxon>
        <taxon>Prosthecochloris</taxon>
    </lineage>
</organism>
<dbReference type="InterPro" id="IPR012347">
    <property type="entry name" value="Ferritin-like"/>
</dbReference>
<name>A0A5C4S296_PROVB</name>
<dbReference type="EMBL" id="VDCI01000002">
    <property type="protein sequence ID" value="TNJ37242.1"/>
    <property type="molecule type" value="Genomic_DNA"/>
</dbReference>
<dbReference type="Gene3D" id="1.20.1260.10">
    <property type="match status" value="1"/>
</dbReference>
<comment type="caution">
    <text evidence="1">The sequence shown here is derived from an EMBL/GenBank/DDBJ whole genome shotgun (WGS) entry which is preliminary data.</text>
</comment>
<evidence type="ECO:0000313" key="2">
    <source>
        <dbReference type="Proteomes" id="UP000309544"/>
    </source>
</evidence>
<proteinExistence type="predicted"/>
<protein>
    <submittedName>
        <fullName evidence="1">Rubrerythrin family protein</fullName>
    </submittedName>
</protein>
<dbReference type="InterPro" id="IPR009078">
    <property type="entry name" value="Ferritin-like_SF"/>
</dbReference>